<keyword evidence="3" id="KW-0378">Hydrolase</keyword>
<protein>
    <submittedName>
        <fullName evidence="3">6-phosphogluconolactonase</fullName>
        <ecNumber evidence="3">3.1.1.31</ecNumber>
    </submittedName>
</protein>
<reference evidence="4" key="1">
    <citation type="journal article" date="2019" name="Int. J. Syst. Evol. Microbiol.">
        <title>The Global Catalogue of Microorganisms (GCM) 10K type strain sequencing project: providing services to taxonomists for standard genome sequencing and annotation.</title>
        <authorList>
            <consortium name="The Broad Institute Genomics Platform"/>
            <consortium name="The Broad Institute Genome Sequencing Center for Infectious Disease"/>
            <person name="Wu L."/>
            <person name="Ma J."/>
        </authorList>
    </citation>
    <scope>NUCLEOTIDE SEQUENCE [LARGE SCALE GENOMIC DNA]</scope>
    <source>
        <strain evidence="4">CCUG 63369</strain>
    </source>
</reference>
<proteinExistence type="predicted"/>
<dbReference type="Pfam" id="PF01182">
    <property type="entry name" value="Glucosamine_iso"/>
    <property type="match status" value="1"/>
</dbReference>
<keyword evidence="4" id="KW-1185">Reference proteome</keyword>
<organism evidence="3 4">
    <name type="scientific">Streptomonospora algeriensis</name>
    <dbReference type="NCBI Taxonomy" id="995084"/>
    <lineage>
        <taxon>Bacteria</taxon>
        <taxon>Bacillati</taxon>
        <taxon>Actinomycetota</taxon>
        <taxon>Actinomycetes</taxon>
        <taxon>Streptosporangiales</taxon>
        <taxon>Nocardiopsidaceae</taxon>
        <taxon>Streptomonospora</taxon>
    </lineage>
</organism>
<dbReference type="Proteomes" id="UP001596956">
    <property type="component" value="Unassembled WGS sequence"/>
</dbReference>
<evidence type="ECO:0000313" key="3">
    <source>
        <dbReference type="EMBL" id="MFD0803923.1"/>
    </source>
</evidence>
<sequence>MPAFDVCLLGLGPDAHVASLFPDQPALYEEERAVVSVHDAPKPPPTRISLTFRAIRAAREVWILASGEGKADAVRLALSGAGPTQVPAAGAYGRSRTLFLLDTDAAARLPPEFAAPGQT</sequence>
<dbReference type="SUPFAM" id="SSF100950">
    <property type="entry name" value="NagB/RpiA/CoA transferase-like"/>
    <property type="match status" value="1"/>
</dbReference>
<dbReference type="InterPro" id="IPR037171">
    <property type="entry name" value="NagB/RpiA_transferase-like"/>
</dbReference>
<dbReference type="PANTHER" id="PTHR11054">
    <property type="entry name" value="6-PHOSPHOGLUCONOLACTONASE"/>
    <property type="match status" value="1"/>
</dbReference>
<dbReference type="GO" id="GO:0017057">
    <property type="term" value="F:6-phosphogluconolactonase activity"/>
    <property type="evidence" value="ECO:0007669"/>
    <property type="project" value="UniProtKB-EC"/>
</dbReference>
<dbReference type="EC" id="3.1.1.31" evidence="3"/>
<evidence type="ECO:0000259" key="2">
    <source>
        <dbReference type="Pfam" id="PF01182"/>
    </source>
</evidence>
<gene>
    <name evidence="3" type="ORF">ACFQZU_21735</name>
</gene>
<feature type="domain" description="Glucosamine/galactosamine-6-phosphate isomerase" evidence="2">
    <location>
        <begin position="1"/>
        <end position="94"/>
    </location>
</feature>
<dbReference type="InterPro" id="IPR006148">
    <property type="entry name" value="Glc/Gal-6P_isomerase"/>
</dbReference>
<dbReference type="Gene3D" id="3.40.50.1360">
    <property type="match status" value="1"/>
</dbReference>
<accession>A0ABW3BMY0</accession>
<comment type="caution">
    <text evidence="3">The sequence shown here is derived from an EMBL/GenBank/DDBJ whole genome shotgun (WGS) entry which is preliminary data.</text>
</comment>
<dbReference type="PANTHER" id="PTHR11054:SF0">
    <property type="entry name" value="6-PHOSPHOGLUCONOLACTONASE"/>
    <property type="match status" value="1"/>
</dbReference>
<evidence type="ECO:0000256" key="1">
    <source>
        <dbReference type="ARBA" id="ARBA00004921"/>
    </source>
</evidence>
<dbReference type="EMBL" id="JBHTHR010001214">
    <property type="protein sequence ID" value="MFD0803923.1"/>
    <property type="molecule type" value="Genomic_DNA"/>
</dbReference>
<comment type="pathway">
    <text evidence="1">Carbohydrate degradation.</text>
</comment>
<name>A0ABW3BMY0_9ACTN</name>
<evidence type="ECO:0000313" key="4">
    <source>
        <dbReference type="Proteomes" id="UP001596956"/>
    </source>
</evidence>
<dbReference type="InterPro" id="IPR039104">
    <property type="entry name" value="6PGL"/>
</dbReference>